<dbReference type="EMBL" id="DWXO01000032">
    <property type="protein sequence ID" value="HJB79985.1"/>
    <property type="molecule type" value="Genomic_DNA"/>
</dbReference>
<dbReference type="InterPro" id="IPR011856">
    <property type="entry name" value="tRNA_endonuc-like_dom_sf"/>
</dbReference>
<comment type="similarity">
    <text evidence="1 2">Belongs to the UPF0102 family.</text>
</comment>
<protein>
    <recommendedName>
        <fullName evidence="2">UPF0102 protein H9712_03270</fullName>
    </recommendedName>
</protein>
<gene>
    <name evidence="3" type="ORF">H9712_03270</name>
</gene>
<evidence type="ECO:0000256" key="1">
    <source>
        <dbReference type="ARBA" id="ARBA00006738"/>
    </source>
</evidence>
<dbReference type="InterPro" id="IPR011335">
    <property type="entry name" value="Restrct_endonuc-II-like"/>
</dbReference>
<reference evidence="3" key="2">
    <citation type="submission" date="2021-04" db="EMBL/GenBank/DDBJ databases">
        <authorList>
            <person name="Gilroy R."/>
        </authorList>
    </citation>
    <scope>NUCLEOTIDE SEQUENCE</scope>
    <source>
        <strain evidence="3">CHK192-8294</strain>
    </source>
</reference>
<name>A0A9D2SBB1_9FIRM</name>
<evidence type="ECO:0000313" key="4">
    <source>
        <dbReference type="Proteomes" id="UP000823921"/>
    </source>
</evidence>
<dbReference type="Proteomes" id="UP000823921">
    <property type="component" value="Unassembled WGS sequence"/>
</dbReference>
<reference evidence="3" key="1">
    <citation type="journal article" date="2021" name="PeerJ">
        <title>Extensive microbial diversity within the chicken gut microbiome revealed by metagenomics and culture.</title>
        <authorList>
            <person name="Gilroy R."/>
            <person name="Ravi A."/>
            <person name="Getino M."/>
            <person name="Pursley I."/>
            <person name="Horton D.L."/>
            <person name="Alikhan N.F."/>
            <person name="Baker D."/>
            <person name="Gharbi K."/>
            <person name="Hall N."/>
            <person name="Watson M."/>
            <person name="Adriaenssens E.M."/>
            <person name="Foster-Nyarko E."/>
            <person name="Jarju S."/>
            <person name="Secka A."/>
            <person name="Antonio M."/>
            <person name="Oren A."/>
            <person name="Chaudhuri R.R."/>
            <person name="La Ragione R."/>
            <person name="Hildebrand F."/>
            <person name="Pallen M.J."/>
        </authorList>
    </citation>
    <scope>NUCLEOTIDE SEQUENCE</scope>
    <source>
        <strain evidence="3">CHK192-8294</strain>
    </source>
</reference>
<dbReference type="PANTHER" id="PTHR34039">
    <property type="entry name" value="UPF0102 PROTEIN YRAN"/>
    <property type="match status" value="1"/>
</dbReference>
<comment type="caution">
    <text evidence="3">The sequence shown here is derived from an EMBL/GenBank/DDBJ whole genome shotgun (WGS) entry which is preliminary data.</text>
</comment>
<evidence type="ECO:0000256" key="2">
    <source>
        <dbReference type="HAMAP-Rule" id="MF_00048"/>
    </source>
</evidence>
<dbReference type="AlphaFoldDB" id="A0A9D2SBB1"/>
<sequence>MSGGEARLLGRWGEAKAAELLRKRGYTILAAGYHCRFGEIDLIATTDKYLCFIEVKLRKDASFAPGRAAVDRRKQQKLRTTAEFYLAEHPSEALQPRFDVAELYAPQGMATREPEFHYWENAF</sequence>
<dbReference type="HAMAP" id="MF_00048">
    <property type="entry name" value="UPF0102"/>
    <property type="match status" value="1"/>
</dbReference>
<dbReference type="InterPro" id="IPR003509">
    <property type="entry name" value="UPF0102_YraN-like"/>
</dbReference>
<dbReference type="GO" id="GO:0003676">
    <property type="term" value="F:nucleic acid binding"/>
    <property type="evidence" value="ECO:0007669"/>
    <property type="project" value="InterPro"/>
</dbReference>
<dbReference type="Gene3D" id="3.40.1350.10">
    <property type="match status" value="1"/>
</dbReference>
<evidence type="ECO:0000313" key="3">
    <source>
        <dbReference type="EMBL" id="HJB79985.1"/>
    </source>
</evidence>
<dbReference type="NCBIfam" id="NF009150">
    <property type="entry name" value="PRK12497.1-3"/>
    <property type="match status" value="1"/>
</dbReference>
<dbReference type="CDD" id="cd20736">
    <property type="entry name" value="PoNe_Nuclease"/>
    <property type="match status" value="1"/>
</dbReference>
<dbReference type="PANTHER" id="PTHR34039:SF1">
    <property type="entry name" value="UPF0102 PROTEIN YRAN"/>
    <property type="match status" value="1"/>
</dbReference>
<accession>A0A9D2SBB1</accession>
<dbReference type="SUPFAM" id="SSF52980">
    <property type="entry name" value="Restriction endonuclease-like"/>
    <property type="match status" value="1"/>
</dbReference>
<dbReference type="NCBIfam" id="TIGR00252">
    <property type="entry name" value="YraN family protein"/>
    <property type="match status" value="1"/>
</dbReference>
<proteinExistence type="inferred from homology"/>
<organism evidence="3 4">
    <name type="scientific">Candidatus Flavonifractor intestinigallinarum</name>
    <dbReference type="NCBI Taxonomy" id="2838586"/>
    <lineage>
        <taxon>Bacteria</taxon>
        <taxon>Bacillati</taxon>
        <taxon>Bacillota</taxon>
        <taxon>Clostridia</taxon>
        <taxon>Eubacteriales</taxon>
        <taxon>Oscillospiraceae</taxon>
        <taxon>Flavonifractor</taxon>
    </lineage>
</organism>
<dbReference type="Pfam" id="PF02021">
    <property type="entry name" value="UPF0102"/>
    <property type="match status" value="1"/>
</dbReference>